<evidence type="ECO:0000313" key="1">
    <source>
        <dbReference type="EMBL" id="MDR7165734.1"/>
    </source>
</evidence>
<comment type="caution">
    <text evidence="1">The sequence shown here is derived from an EMBL/GenBank/DDBJ whole genome shotgun (WGS) entry which is preliminary data.</text>
</comment>
<evidence type="ECO:0000313" key="2">
    <source>
        <dbReference type="Proteomes" id="UP001262032"/>
    </source>
</evidence>
<accession>A0AAW8NGZ9</accession>
<organism evidence="1 2">
    <name type="scientific">Pseudarthrobacter oxydans</name>
    <name type="common">Arthrobacter oxydans</name>
    <dbReference type="NCBI Taxonomy" id="1671"/>
    <lineage>
        <taxon>Bacteria</taxon>
        <taxon>Bacillati</taxon>
        <taxon>Actinomycetota</taxon>
        <taxon>Actinomycetes</taxon>
        <taxon>Micrococcales</taxon>
        <taxon>Micrococcaceae</taxon>
        <taxon>Pseudarthrobacter</taxon>
    </lineage>
</organism>
<dbReference type="EMBL" id="JAVDWN010000018">
    <property type="protein sequence ID" value="MDR7165734.1"/>
    <property type="molecule type" value="Genomic_DNA"/>
</dbReference>
<gene>
    <name evidence="1" type="ORF">J2X12_003788</name>
</gene>
<protein>
    <submittedName>
        <fullName evidence="1">Uncharacterized protein</fullName>
    </submittedName>
</protein>
<dbReference type="Proteomes" id="UP001262032">
    <property type="component" value="Unassembled WGS sequence"/>
</dbReference>
<proteinExistence type="predicted"/>
<sequence>MRADSAKAGSDLIQKGMQPAVTEASTKLADTIAVRRMFAPHVLAVAEIDGRPMETR</sequence>
<reference evidence="1" key="1">
    <citation type="submission" date="2023-07" db="EMBL/GenBank/DDBJ databases">
        <title>Sorghum-associated microbial communities from plants grown in Nebraska, USA.</title>
        <authorList>
            <person name="Schachtman D."/>
        </authorList>
    </citation>
    <scope>NUCLEOTIDE SEQUENCE</scope>
    <source>
        <strain evidence="1">BE261</strain>
    </source>
</reference>
<dbReference type="AlphaFoldDB" id="A0AAW8NGZ9"/>
<name>A0AAW8NGZ9_PSEOX</name>